<feature type="compositionally biased region" description="Basic and acidic residues" evidence="1">
    <location>
        <begin position="102"/>
        <end position="111"/>
    </location>
</feature>
<reference evidence="3" key="1">
    <citation type="journal article" date="2019" name="Int. J. Syst. Evol. Microbiol.">
        <title>The Global Catalogue of Microorganisms (GCM) 10K type strain sequencing project: providing services to taxonomists for standard genome sequencing and annotation.</title>
        <authorList>
            <consortium name="The Broad Institute Genomics Platform"/>
            <consortium name="The Broad Institute Genome Sequencing Center for Infectious Disease"/>
            <person name="Wu L."/>
            <person name="Ma J."/>
        </authorList>
    </citation>
    <scope>NUCLEOTIDE SEQUENCE [LARGE SCALE GENOMIC DNA]</scope>
    <source>
        <strain evidence="3">CCM 8702</strain>
    </source>
</reference>
<organism evidence="2 3">
    <name type="scientific">Saccharibacillus endophyticus</name>
    <dbReference type="NCBI Taxonomy" id="2060666"/>
    <lineage>
        <taxon>Bacteria</taxon>
        <taxon>Bacillati</taxon>
        <taxon>Bacillota</taxon>
        <taxon>Bacilli</taxon>
        <taxon>Bacillales</taxon>
        <taxon>Paenibacillaceae</taxon>
        <taxon>Saccharibacillus</taxon>
    </lineage>
</organism>
<evidence type="ECO:0000313" key="3">
    <source>
        <dbReference type="Proteomes" id="UP000605427"/>
    </source>
</evidence>
<gene>
    <name evidence="2" type="ORF">GCM10007362_19700</name>
</gene>
<dbReference type="RefSeq" id="WP_172242905.1">
    <property type="nucleotide sequence ID" value="NZ_BMDD01000002.1"/>
</dbReference>
<dbReference type="Proteomes" id="UP000605427">
    <property type="component" value="Unassembled WGS sequence"/>
</dbReference>
<dbReference type="EMBL" id="BMDD01000002">
    <property type="protein sequence ID" value="GGH76842.1"/>
    <property type="molecule type" value="Genomic_DNA"/>
</dbReference>
<evidence type="ECO:0000256" key="1">
    <source>
        <dbReference type="SAM" id="MobiDB-lite"/>
    </source>
</evidence>
<accession>A0ABQ1ZTD0</accession>
<sequence length="128" mass="14131">MAITPIDPARNVSLIHPVQRVQRAQAAALRFKLPGTDQAGMTVQRRKPKPGRKVTVHEDGWVREYGLLPDGTRILLSEEAEHGAHPFPLPHNPAPRIVEVNPDEKTHDPECSMKASGRKLKSLLGDGK</sequence>
<evidence type="ECO:0000313" key="2">
    <source>
        <dbReference type="EMBL" id="GGH76842.1"/>
    </source>
</evidence>
<feature type="region of interest" description="Disordered" evidence="1">
    <location>
        <begin position="79"/>
        <end position="128"/>
    </location>
</feature>
<proteinExistence type="predicted"/>
<keyword evidence="3" id="KW-1185">Reference proteome</keyword>
<protein>
    <submittedName>
        <fullName evidence="2">Uncharacterized protein</fullName>
    </submittedName>
</protein>
<comment type="caution">
    <text evidence="2">The sequence shown here is derived from an EMBL/GenBank/DDBJ whole genome shotgun (WGS) entry which is preliminary data.</text>
</comment>
<name>A0ABQ1ZTD0_9BACL</name>